<comment type="caution">
    <text evidence="3">The sequence shown here is derived from an EMBL/GenBank/DDBJ whole genome shotgun (WGS) entry which is preliminary data.</text>
</comment>
<organism evidence="3 4">
    <name type="scientific">Roseivirga spongicola</name>
    <dbReference type="NCBI Taxonomy" id="333140"/>
    <lineage>
        <taxon>Bacteria</taxon>
        <taxon>Pseudomonadati</taxon>
        <taxon>Bacteroidota</taxon>
        <taxon>Cytophagia</taxon>
        <taxon>Cytophagales</taxon>
        <taxon>Roseivirgaceae</taxon>
        <taxon>Roseivirga</taxon>
    </lineage>
</organism>
<gene>
    <name evidence="3" type="ORF">AWW68_04245</name>
</gene>
<dbReference type="STRING" id="333140.AWW68_04245"/>
<dbReference type="Pfam" id="PF06580">
    <property type="entry name" value="His_kinase"/>
    <property type="match status" value="1"/>
</dbReference>
<feature type="domain" description="Signal transduction histidine kinase internal region" evidence="2">
    <location>
        <begin position="153"/>
        <end position="231"/>
    </location>
</feature>
<name>A0A150XH14_9BACT</name>
<reference evidence="3 4" key="1">
    <citation type="submission" date="2016-01" db="EMBL/GenBank/DDBJ databases">
        <title>Genome sequencing of Roseivirga spongicola UST030701-084.</title>
        <authorList>
            <person name="Selvaratnam C."/>
            <person name="Thevarajoo S."/>
            <person name="Goh K.M."/>
            <person name="Ee R."/>
            <person name="Chan K.-G."/>
            <person name="Chong C.S."/>
        </authorList>
    </citation>
    <scope>NUCLEOTIDE SEQUENCE [LARGE SCALE GENOMIC DNA]</scope>
    <source>
        <strain evidence="3 4">UST030701-084</strain>
    </source>
</reference>
<dbReference type="PANTHER" id="PTHR34220:SF7">
    <property type="entry name" value="SENSOR HISTIDINE KINASE YPDA"/>
    <property type="match status" value="1"/>
</dbReference>
<keyword evidence="4" id="KW-1185">Reference proteome</keyword>
<evidence type="ECO:0000313" key="4">
    <source>
        <dbReference type="Proteomes" id="UP000075606"/>
    </source>
</evidence>
<feature type="transmembrane region" description="Helical" evidence="1">
    <location>
        <begin position="114"/>
        <end position="133"/>
    </location>
</feature>
<dbReference type="InterPro" id="IPR050640">
    <property type="entry name" value="Bact_2-comp_sensor_kinase"/>
</dbReference>
<accession>A0A150XH14</accession>
<keyword evidence="1" id="KW-0472">Membrane</keyword>
<dbReference type="GO" id="GO:0016020">
    <property type="term" value="C:membrane"/>
    <property type="evidence" value="ECO:0007669"/>
    <property type="project" value="InterPro"/>
</dbReference>
<dbReference type="Proteomes" id="UP000075606">
    <property type="component" value="Unassembled WGS sequence"/>
</dbReference>
<proteinExistence type="predicted"/>
<protein>
    <recommendedName>
        <fullName evidence="2">Signal transduction histidine kinase internal region domain-containing protein</fullName>
    </recommendedName>
</protein>
<dbReference type="EMBL" id="LRPC01000001">
    <property type="protein sequence ID" value="KYG77986.1"/>
    <property type="molecule type" value="Genomic_DNA"/>
</dbReference>
<dbReference type="OrthoDB" id="927174at2"/>
<feature type="transmembrane region" description="Helical" evidence="1">
    <location>
        <begin position="7"/>
        <end position="28"/>
    </location>
</feature>
<evidence type="ECO:0000259" key="2">
    <source>
        <dbReference type="Pfam" id="PF06580"/>
    </source>
</evidence>
<dbReference type="InterPro" id="IPR010559">
    <property type="entry name" value="Sig_transdc_His_kin_internal"/>
</dbReference>
<dbReference type="GO" id="GO:0000155">
    <property type="term" value="F:phosphorelay sensor kinase activity"/>
    <property type="evidence" value="ECO:0007669"/>
    <property type="project" value="InterPro"/>
</dbReference>
<keyword evidence="1" id="KW-0812">Transmembrane</keyword>
<dbReference type="AlphaFoldDB" id="A0A150XH14"/>
<evidence type="ECO:0000256" key="1">
    <source>
        <dbReference type="SAM" id="Phobius"/>
    </source>
</evidence>
<dbReference type="PANTHER" id="PTHR34220">
    <property type="entry name" value="SENSOR HISTIDINE KINASE YPDA"/>
    <property type="match status" value="1"/>
</dbReference>
<keyword evidence="1" id="KW-1133">Transmembrane helix</keyword>
<sequence length="338" mass="39175">MKLSRKFIIQLILALVLTGGVFLTLYLTNAERELYLTAGWITLTLALIWLSNRFLTVQLDKKMPWLKFGNKRFYWQLSLGILISLLIINISYLALKFGLTVDPPNQSQMLTMNVLGILVLLPTISINFGIQFLSNWKTAQLNSEEFQKETVKAELTTLKNHLDPHFLFNNLNILSSLISKDKDLSQSYLEKFADVYRNILQSSKEELVTLHDELCFIASYLYLLEIRFEDTIQTFIDVETPDHKKYLPPLTLQMLIENAIKHNAISEIRPLKIHISSQNGFIVVKNNYQPKKLEIKNSNNSGLENIKKRYSYFTNKKVQVFQNPENFIVKIPLVELDD</sequence>
<dbReference type="RefSeq" id="WP_068216926.1">
    <property type="nucleotide sequence ID" value="NZ_CP139724.1"/>
</dbReference>
<feature type="transmembrane region" description="Helical" evidence="1">
    <location>
        <begin position="34"/>
        <end position="52"/>
    </location>
</feature>
<feature type="transmembrane region" description="Helical" evidence="1">
    <location>
        <begin position="73"/>
        <end position="94"/>
    </location>
</feature>
<evidence type="ECO:0000313" key="3">
    <source>
        <dbReference type="EMBL" id="KYG77986.1"/>
    </source>
</evidence>